<comment type="similarity">
    <text evidence="1">Belongs to the FAH family.</text>
</comment>
<dbReference type="PATRIC" id="fig|1166016.3.peg.1211"/>
<dbReference type="eggNOG" id="COG0179">
    <property type="taxonomic scope" value="Bacteria"/>
</dbReference>
<dbReference type="Proteomes" id="UP000008044">
    <property type="component" value="Chromosome"/>
</dbReference>
<dbReference type="GO" id="GO:0016787">
    <property type="term" value="F:hydrolase activity"/>
    <property type="evidence" value="ECO:0007669"/>
    <property type="project" value="UniProtKB-KW"/>
</dbReference>
<dbReference type="PANTHER" id="PTHR42796:SF4">
    <property type="entry name" value="FUMARYLACETOACETATE HYDROLASE DOMAIN-CONTAINING PROTEIN 2A"/>
    <property type="match status" value="1"/>
</dbReference>
<accession>A0A0H3I3U6</accession>
<keyword evidence="2" id="KW-0479">Metal-binding</keyword>
<dbReference type="AlphaFoldDB" id="A0A0H3I3U6"/>
<dbReference type="KEGG" id="ppar:A8F97_12395"/>
<keyword evidence="9" id="KW-1185">Reference proteome</keyword>
<proteinExistence type="inferred from homology"/>
<reference evidence="4" key="2">
    <citation type="submission" date="2012-03" db="EMBL/GenBank/DDBJ databases">
        <authorList>
            <person name="Koskinen P."/>
            <person name="Laine P."/>
            <person name="Niemi O."/>
            <person name="Nykyri J."/>
            <person name="Harjunpaa H."/>
            <person name="Auvinen P."/>
            <person name="Paulin L."/>
            <person name="Pirhonen M."/>
            <person name="Palva T."/>
            <person name="Holm L."/>
        </authorList>
    </citation>
    <scope>NUCLEOTIDE SEQUENCE</scope>
    <source>
        <strain evidence="4">SCC3193</strain>
    </source>
</reference>
<dbReference type="Gene3D" id="3.90.850.10">
    <property type="entry name" value="Fumarylacetoacetase-like, C-terminal domain"/>
    <property type="match status" value="1"/>
</dbReference>
<dbReference type="HOGENOM" id="CLU_028458_3_0_6"/>
<evidence type="ECO:0000256" key="2">
    <source>
        <dbReference type="ARBA" id="ARBA00022723"/>
    </source>
</evidence>
<reference evidence="4 7" key="1">
    <citation type="journal article" date="2012" name="J. Bacteriol.">
        <title>Genome sequence of Pectobacterium sp. strain SCC3193.</title>
        <authorList>
            <person name="Koskinen J.P."/>
            <person name="Laine P."/>
            <person name="Niemi O."/>
            <person name="Nykyri J."/>
            <person name="Harjunpaa H."/>
            <person name="Auvinen P."/>
            <person name="Paulin L."/>
            <person name="Pirhonen M."/>
            <person name="Palva T."/>
            <person name="Holm L."/>
        </authorList>
    </citation>
    <scope>NUCLEOTIDE SEQUENCE [LARGE SCALE GENOMIC DNA]</scope>
    <source>
        <strain evidence="4 7">SCC3193</strain>
    </source>
</reference>
<protein>
    <submittedName>
        <fullName evidence="4">5-carboxymethyl-2-hydroxymuconate Delta-isomerase</fullName>
    </submittedName>
    <submittedName>
        <fullName evidence="6">FAA hydrolase family protein</fullName>
    </submittedName>
    <submittedName>
        <fullName evidence="5">Fumarylacetoacetate hydrolase family protein</fullName>
    </submittedName>
</protein>
<dbReference type="EMBL" id="WABS01000019">
    <property type="protein sequence ID" value="MBI0554991.1"/>
    <property type="molecule type" value="Genomic_DNA"/>
</dbReference>
<dbReference type="GeneID" id="45850261"/>
<dbReference type="SUPFAM" id="SSF56529">
    <property type="entry name" value="FAH"/>
    <property type="match status" value="1"/>
</dbReference>
<dbReference type="EMBL" id="PSZG01000001">
    <property type="protein sequence ID" value="RKO79051.1"/>
    <property type="molecule type" value="Genomic_DNA"/>
</dbReference>
<keyword evidence="5" id="KW-0378">Hydrolase</keyword>
<dbReference type="Pfam" id="PF01557">
    <property type="entry name" value="FAA_hydrolase"/>
    <property type="match status" value="1"/>
</dbReference>
<reference evidence="6 8" key="3">
    <citation type="journal article" date="2018" name="BMC Genomics">
        <title>High genomic variability in the plant pathogenic bacterium Pectobacterium parmentieri deciphered from de novo assembled complete genomes.</title>
        <authorList>
            <person name="Zoledowska S."/>
            <person name="Motyka-Pomagruk A."/>
            <person name="Sledz W."/>
            <person name="Mengoni A."/>
            <person name="Lojkowska E."/>
        </authorList>
    </citation>
    <scope>NUCLEOTIDE SEQUENCE [LARGE SCALE GENOMIC DNA]</scope>
    <source>
        <strain evidence="6 8">IFB5626</strain>
    </source>
</reference>
<dbReference type="Proteomes" id="UP000269665">
    <property type="component" value="Unassembled WGS sequence"/>
</dbReference>
<organism evidence="4 7">
    <name type="scientific">Pectobacterium parmentieri</name>
    <dbReference type="NCBI Taxonomy" id="1905730"/>
    <lineage>
        <taxon>Bacteria</taxon>
        <taxon>Pseudomonadati</taxon>
        <taxon>Pseudomonadota</taxon>
        <taxon>Gammaproteobacteria</taxon>
        <taxon>Enterobacterales</taxon>
        <taxon>Pectobacteriaceae</taxon>
        <taxon>Pectobacterium</taxon>
    </lineage>
</organism>
<evidence type="ECO:0000313" key="8">
    <source>
        <dbReference type="Proteomes" id="UP000269665"/>
    </source>
</evidence>
<reference evidence="5" key="5">
    <citation type="submission" date="2024-05" db="EMBL/GenBank/DDBJ databases">
        <title>Identification of Pectobacterium versatile causing blackleg of potato from New York State with a whole genome sequencing approach.</title>
        <authorList>
            <person name="Ma X."/>
            <person name="Swingle B."/>
        </authorList>
    </citation>
    <scope>NUCLEOTIDE SEQUENCE</scope>
    <source>
        <strain evidence="5">NY1588A</strain>
    </source>
</reference>
<dbReference type="OrthoDB" id="9805307at2"/>
<evidence type="ECO:0000313" key="7">
    <source>
        <dbReference type="Proteomes" id="UP000008044"/>
    </source>
</evidence>
<sequence length="281" mass="31510">MKIANFKLNGKHKFGIVKGSGIIDVSAVYGNKYPSLKTFLENEDISELAEISTAQIDYKIDQVEYLPVIDNPTKIICVGMNYSEKRAEFNELNPEPTLFVRFADSQTGHLTCINKPAESHEFDYEGELAVIIGKTCFHVSEDDALNFIAGYSCYMDGSARDWQHTWYTAGKNWPKTGGFGPYLTSKDEIHDPHNLSIRTFLNATEVQNDNTKNMIHKIPYLIAYISTFTQLSPGDVIITGSPGGVGKKRIPPLFLKEGDCIEVEIEGLGRLRNHIREVRIA</sequence>
<dbReference type="PANTHER" id="PTHR42796">
    <property type="entry name" value="FUMARYLACETOACETATE HYDROLASE DOMAIN-CONTAINING PROTEIN 2A-RELATED"/>
    <property type="match status" value="1"/>
</dbReference>
<dbReference type="FunFam" id="3.90.850.10:FF:000008">
    <property type="entry name" value="FAA hydrolase family protein"/>
    <property type="match status" value="1"/>
</dbReference>
<feature type="domain" description="Fumarylacetoacetase-like C-terminal" evidence="3">
    <location>
        <begin position="74"/>
        <end position="275"/>
    </location>
</feature>
<dbReference type="RefSeq" id="WP_014698993.1">
    <property type="nucleotide sequence ID" value="NC_017845.1"/>
</dbReference>
<evidence type="ECO:0000313" key="9">
    <source>
        <dbReference type="Proteomes" id="UP001194579"/>
    </source>
</evidence>
<dbReference type="EMBL" id="CP003415">
    <property type="protein sequence ID" value="AFI89303.1"/>
    <property type="molecule type" value="Genomic_DNA"/>
</dbReference>
<evidence type="ECO:0000259" key="3">
    <source>
        <dbReference type="Pfam" id="PF01557"/>
    </source>
</evidence>
<dbReference type="GO" id="GO:0046872">
    <property type="term" value="F:metal ion binding"/>
    <property type="evidence" value="ECO:0007669"/>
    <property type="project" value="UniProtKB-KW"/>
</dbReference>
<dbReference type="InterPro" id="IPR051121">
    <property type="entry name" value="FAH"/>
</dbReference>
<dbReference type="KEGG" id="pec:W5S_1202"/>
<evidence type="ECO:0000313" key="6">
    <source>
        <dbReference type="EMBL" id="RKO79051.1"/>
    </source>
</evidence>
<reference evidence="9" key="4">
    <citation type="submission" date="2023-07" db="EMBL/GenBank/DDBJ databases">
        <title>Identification of Pectobacterium versatile causing blackleg of potato from New York State with a whole genome sequencing approach.</title>
        <authorList>
            <person name="Ma X."/>
            <person name="Swingle B."/>
        </authorList>
    </citation>
    <scope>NUCLEOTIDE SEQUENCE [LARGE SCALE GENOMIC DNA]</scope>
    <source>
        <strain evidence="9">NY1588A</strain>
    </source>
</reference>
<dbReference type="InterPro" id="IPR036663">
    <property type="entry name" value="Fumarylacetoacetase_C_sf"/>
</dbReference>
<dbReference type="STRING" id="1905730.W5S_1202"/>
<gene>
    <name evidence="4" type="ordered locus">W5S_1202</name>
    <name evidence="6" type="ORF">C5E00_00410</name>
    <name evidence="5" type="ORF">F6Q06_10885</name>
</gene>
<dbReference type="InterPro" id="IPR011234">
    <property type="entry name" value="Fumarylacetoacetase-like_C"/>
</dbReference>
<dbReference type="GO" id="GO:0044281">
    <property type="term" value="P:small molecule metabolic process"/>
    <property type="evidence" value="ECO:0007669"/>
    <property type="project" value="UniProtKB-ARBA"/>
</dbReference>
<evidence type="ECO:0000256" key="1">
    <source>
        <dbReference type="ARBA" id="ARBA00010211"/>
    </source>
</evidence>
<evidence type="ECO:0000313" key="4">
    <source>
        <dbReference type="EMBL" id="AFI89303.1"/>
    </source>
</evidence>
<dbReference type="Proteomes" id="UP001194579">
    <property type="component" value="Unassembled WGS sequence"/>
</dbReference>
<evidence type="ECO:0000313" key="5">
    <source>
        <dbReference type="EMBL" id="MBI0554991.1"/>
    </source>
</evidence>
<dbReference type="OMA" id="NYAKHIR"/>
<name>A0A0H3I3U6_PECPM</name>